<dbReference type="InterPro" id="IPR025966">
    <property type="entry name" value="OppC_N"/>
</dbReference>
<evidence type="ECO:0000313" key="9">
    <source>
        <dbReference type="EMBL" id="MBB4661377.1"/>
    </source>
</evidence>
<feature type="domain" description="ABC transmembrane type-1" evidence="8">
    <location>
        <begin position="97"/>
        <end position="286"/>
    </location>
</feature>
<comment type="caution">
    <text evidence="9">The sequence shown here is derived from an EMBL/GenBank/DDBJ whole genome shotgun (WGS) entry which is preliminary data.</text>
</comment>
<gene>
    <name evidence="9" type="ORF">BDZ31_000950</name>
</gene>
<feature type="transmembrane region" description="Helical" evidence="7">
    <location>
        <begin position="265"/>
        <end position="286"/>
    </location>
</feature>
<dbReference type="PANTHER" id="PTHR43386:SF1">
    <property type="entry name" value="D,D-DIPEPTIDE TRANSPORT SYSTEM PERMEASE PROTEIN DDPC-RELATED"/>
    <property type="match status" value="1"/>
</dbReference>
<organism evidence="9 10">
    <name type="scientific">Conexibacter arvalis</name>
    <dbReference type="NCBI Taxonomy" id="912552"/>
    <lineage>
        <taxon>Bacteria</taxon>
        <taxon>Bacillati</taxon>
        <taxon>Actinomycetota</taxon>
        <taxon>Thermoleophilia</taxon>
        <taxon>Solirubrobacterales</taxon>
        <taxon>Conexibacteraceae</taxon>
        <taxon>Conexibacter</taxon>
    </lineage>
</organism>
<keyword evidence="3" id="KW-1003">Cell membrane</keyword>
<keyword evidence="10" id="KW-1185">Reference proteome</keyword>
<evidence type="ECO:0000256" key="1">
    <source>
        <dbReference type="ARBA" id="ARBA00004651"/>
    </source>
</evidence>
<comment type="similarity">
    <text evidence="7">Belongs to the binding-protein-dependent transport system permease family.</text>
</comment>
<dbReference type="InterPro" id="IPR035906">
    <property type="entry name" value="MetI-like_sf"/>
</dbReference>
<dbReference type="PROSITE" id="PS50928">
    <property type="entry name" value="ABC_TM1"/>
    <property type="match status" value="1"/>
</dbReference>
<dbReference type="EMBL" id="JACHNU010000001">
    <property type="protein sequence ID" value="MBB4661377.1"/>
    <property type="molecule type" value="Genomic_DNA"/>
</dbReference>
<evidence type="ECO:0000256" key="5">
    <source>
        <dbReference type="ARBA" id="ARBA00022989"/>
    </source>
</evidence>
<comment type="subcellular location">
    <subcellularLocation>
        <location evidence="1 7">Cell membrane</location>
        <topology evidence="1 7">Multi-pass membrane protein</topology>
    </subcellularLocation>
</comment>
<proteinExistence type="inferred from homology"/>
<keyword evidence="2 7" id="KW-0813">Transport</keyword>
<evidence type="ECO:0000256" key="2">
    <source>
        <dbReference type="ARBA" id="ARBA00022448"/>
    </source>
</evidence>
<dbReference type="Gene3D" id="1.10.3720.10">
    <property type="entry name" value="MetI-like"/>
    <property type="match status" value="1"/>
</dbReference>
<protein>
    <submittedName>
        <fullName evidence="9">Peptide/nickel transport system permease protein</fullName>
    </submittedName>
</protein>
<sequence length="300" mass="31570">MSAELATLPRAAASPAPRSRLRGAWEVFARDRLALVGLAIVVLLVLVAVLAPWIAPDPAQGRGAAAVAQRNLAPSLDHLLGTDPLGRDVLSRVIFGARSALGVALAVVSLAIAIGVPLGLLAGYRGGWVDEAIMRVTDTFLAFPPLLLAMVIVSLLGPSLRNAALALAISWWPWYARLVRGVAASLRERPFVEGARALGLSDAAVMRRHLLPNALGPIVVQATVDVGSVILAAASLAFLGLGAQAPAPDWGLMVFDGRAAIFDHWWYSTFAGLAIFLAVLGFNLVGDALRDALDPREARR</sequence>
<dbReference type="GO" id="GO:0055085">
    <property type="term" value="P:transmembrane transport"/>
    <property type="evidence" value="ECO:0007669"/>
    <property type="project" value="InterPro"/>
</dbReference>
<dbReference type="InterPro" id="IPR000515">
    <property type="entry name" value="MetI-like"/>
</dbReference>
<dbReference type="GO" id="GO:0005886">
    <property type="term" value="C:plasma membrane"/>
    <property type="evidence" value="ECO:0007669"/>
    <property type="project" value="UniProtKB-SubCell"/>
</dbReference>
<evidence type="ECO:0000259" key="8">
    <source>
        <dbReference type="PROSITE" id="PS50928"/>
    </source>
</evidence>
<dbReference type="SUPFAM" id="SSF161098">
    <property type="entry name" value="MetI-like"/>
    <property type="match status" value="1"/>
</dbReference>
<dbReference type="Proteomes" id="UP000585272">
    <property type="component" value="Unassembled WGS sequence"/>
</dbReference>
<dbReference type="Pfam" id="PF00528">
    <property type="entry name" value="BPD_transp_1"/>
    <property type="match status" value="1"/>
</dbReference>
<evidence type="ECO:0000256" key="4">
    <source>
        <dbReference type="ARBA" id="ARBA00022692"/>
    </source>
</evidence>
<feature type="transmembrane region" description="Helical" evidence="7">
    <location>
        <begin position="33"/>
        <end position="55"/>
    </location>
</feature>
<keyword evidence="4 7" id="KW-0812">Transmembrane</keyword>
<reference evidence="9 10" key="1">
    <citation type="submission" date="2020-08" db="EMBL/GenBank/DDBJ databases">
        <title>Genomic Encyclopedia of Archaeal and Bacterial Type Strains, Phase II (KMG-II): from individual species to whole genera.</title>
        <authorList>
            <person name="Goeker M."/>
        </authorList>
    </citation>
    <scope>NUCLEOTIDE SEQUENCE [LARGE SCALE GENOMIC DNA]</scope>
    <source>
        <strain evidence="9 10">DSM 23288</strain>
    </source>
</reference>
<dbReference type="PANTHER" id="PTHR43386">
    <property type="entry name" value="OLIGOPEPTIDE TRANSPORT SYSTEM PERMEASE PROTEIN APPC"/>
    <property type="match status" value="1"/>
</dbReference>
<dbReference type="AlphaFoldDB" id="A0A840I903"/>
<dbReference type="Pfam" id="PF12911">
    <property type="entry name" value="OppC_N"/>
    <property type="match status" value="1"/>
</dbReference>
<evidence type="ECO:0000256" key="3">
    <source>
        <dbReference type="ARBA" id="ARBA00022475"/>
    </source>
</evidence>
<feature type="transmembrane region" description="Helical" evidence="7">
    <location>
        <begin position="100"/>
        <end position="124"/>
    </location>
</feature>
<feature type="transmembrane region" description="Helical" evidence="7">
    <location>
        <begin position="136"/>
        <end position="157"/>
    </location>
</feature>
<accession>A0A840I903</accession>
<dbReference type="CDD" id="cd06261">
    <property type="entry name" value="TM_PBP2"/>
    <property type="match status" value="1"/>
</dbReference>
<evidence type="ECO:0000313" key="10">
    <source>
        <dbReference type="Proteomes" id="UP000585272"/>
    </source>
</evidence>
<evidence type="ECO:0000256" key="6">
    <source>
        <dbReference type="ARBA" id="ARBA00023136"/>
    </source>
</evidence>
<name>A0A840I903_9ACTN</name>
<dbReference type="RefSeq" id="WP_183339491.1">
    <property type="nucleotide sequence ID" value="NZ_JACHNU010000001.1"/>
</dbReference>
<feature type="transmembrane region" description="Helical" evidence="7">
    <location>
        <begin position="215"/>
        <end position="245"/>
    </location>
</feature>
<evidence type="ECO:0000256" key="7">
    <source>
        <dbReference type="RuleBase" id="RU363032"/>
    </source>
</evidence>
<keyword evidence="5 7" id="KW-1133">Transmembrane helix</keyword>
<dbReference type="InterPro" id="IPR050366">
    <property type="entry name" value="BP-dependent_transpt_permease"/>
</dbReference>
<keyword evidence="6 7" id="KW-0472">Membrane</keyword>